<feature type="domain" description="EamA" evidence="2">
    <location>
        <begin position="9"/>
        <end position="141"/>
    </location>
</feature>
<feature type="transmembrane region" description="Helical" evidence="1">
    <location>
        <begin position="9"/>
        <end position="27"/>
    </location>
</feature>
<feature type="domain" description="EamA" evidence="2">
    <location>
        <begin position="152"/>
        <end position="276"/>
    </location>
</feature>
<accession>A0ABU5E5D4</accession>
<dbReference type="RefSeq" id="WP_320506449.1">
    <property type="nucleotide sequence ID" value="NZ_JAXCLW010000001.1"/>
</dbReference>
<feature type="transmembrane region" description="Helical" evidence="1">
    <location>
        <begin position="68"/>
        <end position="88"/>
    </location>
</feature>
<sequence>MEQANRHRLGILMVAGSAVAYSTAGYFTRLIPLDVWTLLFWRGIFAGLFIAAILFWQNGRRSFIVLRGMGWPGLMIAALSTMGMMFFINALRLTTVADVALLFAAAPFVTALLAWLAIGERASRATLIASAIACLGIVIMVGNAASAANFYGSLLALGMVCAISAMMVAVRKFKQSDMVSVSCVSSFLTSLIIAPLATPMAASHIDLFHLALFGVTQLGLGLLLLTTGTQLISATESALISALDTPLAPIWVWLAFREVPTATTLLGGALVVLAVMGHILVEMRQRPAAA</sequence>
<dbReference type="Pfam" id="PF00892">
    <property type="entry name" value="EamA"/>
    <property type="match status" value="2"/>
</dbReference>
<feature type="transmembrane region" description="Helical" evidence="1">
    <location>
        <begin position="262"/>
        <end position="281"/>
    </location>
</feature>
<protein>
    <submittedName>
        <fullName evidence="3">DMT family transporter</fullName>
    </submittedName>
</protein>
<dbReference type="Proteomes" id="UP001279642">
    <property type="component" value="Unassembled WGS sequence"/>
</dbReference>
<name>A0ABU5E5D4_9PROT</name>
<feature type="transmembrane region" description="Helical" evidence="1">
    <location>
        <begin position="207"/>
        <end position="226"/>
    </location>
</feature>
<dbReference type="InterPro" id="IPR037185">
    <property type="entry name" value="EmrE-like"/>
</dbReference>
<dbReference type="PANTHER" id="PTHR22911:SF135">
    <property type="entry name" value="BLR4310 PROTEIN"/>
    <property type="match status" value="1"/>
</dbReference>
<dbReference type="SUPFAM" id="SSF103481">
    <property type="entry name" value="Multidrug resistance efflux transporter EmrE"/>
    <property type="match status" value="2"/>
</dbReference>
<dbReference type="EMBL" id="JAXCLW010000001">
    <property type="protein sequence ID" value="MDY0881381.1"/>
    <property type="molecule type" value="Genomic_DNA"/>
</dbReference>
<evidence type="ECO:0000256" key="1">
    <source>
        <dbReference type="SAM" id="Phobius"/>
    </source>
</evidence>
<feature type="transmembrane region" description="Helical" evidence="1">
    <location>
        <begin position="100"/>
        <end position="118"/>
    </location>
</feature>
<evidence type="ECO:0000313" key="4">
    <source>
        <dbReference type="Proteomes" id="UP001279642"/>
    </source>
</evidence>
<gene>
    <name evidence="3" type="ORF">SMD27_00860</name>
</gene>
<dbReference type="PANTHER" id="PTHR22911">
    <property type="entry name" value="ACYL-MALONYL CONDENSING ENZYME-RELATED"/>
    <property type="match status" value="1"/>
</dbReference>
<feature type="transmembrane region" description="Helical" evidence="1">
    <location>
        <begin position="125"/>
        <end position="144"/>
    </location>
</feature>
<feature type="transmembrane region" description="Helical" evidence="1">
    <location>
        <begin position="181"/>
        <end position="201"/>
    </location>
</feature>
<proteinExistence type="predicted"/>
<reference evidence="3 4" key="1">
    <citation type="journal article" date="2016" name="Antonie Van Leeuwenhoek">
        <title>Dongia soli sp. nov., isolated from soil from Dokdo, Korea.</title>
        <authorList>
            <person name="Kim D.U."/>
            <person name="Lee H."/>
            <person name="Kim H."/>
            <person name="Kim S.G."/>
            <person name="Ka J.O."/>
        </authorList>
    </citation>
    <scope>NUCLEOTIDE SEQUENCE [LARGE SCALE GENOMIC DNA]</scope>
    <source>
        <strain evidence="3 4">D78</strain>
    </source>
</reference>
<keyword evidence="4" id="KW-1185">Reference proteome</keyword>
<feature type="transmembrane region" description="Helical" evidence="1">
    <location>
        <begin position="238"/>
        <end position="256"/>
    </location>
</feature>
<comment type="caution">
    <text evidence="3">The sequence shown here is derived from an EMBL/GenBank/DDBJ whole genome shotgun (WGS) entry which is preliminary data.</text>
</comment>
<keyword evidence="1" id="KW-1133">Transmembrane helix</keyword>
<keyword evidence="1" id="KW-0472">Membrane</keyword>
<organism evidence="3 4">
    <name type="scientific">Dongia soli</name>
    <dbReference type="NCBI Taxonomy" id="600628"/>
    <lineage>
        <taxon>Bacteria</taxon>
        <taxon>Pseudomonadati</taxon>
        <taxon>Pseudomonadota</taxon>
        <taxon>Alphaproteobacteria</taxon>
        <taxon>Rhodospirillales</taxon>
        <taxon>Dongiaceae</taxon>
        <taxon>Dongia</taxon>
    </lineage>
</organism>
<evidence type="ECO:0000313" key="3">
    <source>
        <dbReference type="EMBL" id="MDY0881381.1"/>
    </source>
</evidence>
<evidence type="ECO:0000259" key="2">
    <source>
        <dbReference type="Pfam" id="PF00892"/>
    </source>
</evidence>
<feature type="transmembrane region" description="Helical" evidence="1">
    <location>
        <begin position="39"/>
        <end position="56"/>
    </location>
</feature>
<feature type="transmembrane region" description="Helical" evidence="1">
    <location>
        <begin position="150"/>
        <end position="169"/>
    </location>
</feature>
<dbReference type="InterPro" id="IPR000620">
    <property type="entry name" value="EamA_dom"/>
</dbReference>
<keyword evidence="1" id="KW-0812">Transmembrane</keyword>